<dbReference type="PANTHER" id="PTHR32463:SF0">
    <property type="entry name" value="L-FUCOSE KINASE"/>
    <property type="match status" value="1"/>
</dbReference>
<dbReference type="AlphaFoldDB" id="X0SFC3"/>
<dbReference type="InterPro" id="IPR020568">
    <property type="entry name" value="Ribosomal_Su5_D2-typ_SF"/>
</dbReference>
<feature type="domain" description="GHMP kinase N-terminal" evidence="5">
    <location>
        <begin position="73"/>
        <end position="154"/>
    </location>
</feature>
<evidence type="ECO:0000313" key="6">
    <source>
        <dbReference type="EMBL" id="GAF79743.1"/>
    </source>
</evidence>
<accession>X0SFC3</accession>
<dbReference type="InterPro" id="IPR001174">
    <property type="entry name" value="HddA/FKP"/>
</dbReference>
<protein>
    <recommendedName>
        <fullName evidence="5">GHMP kinase N-terminal domain-containing protein</fullName>
    </recommendedName>
</protein>
<dbReference type="InterPro" id="IPR036554">
    <property type="entry name" value="GHMP_kinase_C_sf"/>
</dbReference>
<dbReference type="InterPro" id="IPR052203">
    <property type="entry name" value="GHMP_Kinase-Related"/>
</dbReference>
<dbReference type="PRINTS" id="PR00960">
    <property type="entry name" value="LMBPPROTEIN"/>
</dbReference>
<gene>
    <name evidence="6" type="ORF">S01H1_18337</name>
</gene>
<reference evidence="6" key="1">
    <citation type="journal article" date="2014" name="Front. Microbiol.">
        <title>High frequency of phylogenetically diverse reductive dehalogenase-homologous genes in deep subseafloor sedimentary metagenomes.</title>
        <authorList>
            <person name="Kawai M."/>
            <person name="Futagami T."/>
            <person name="Toyoda A."/>
            <person name="Takaki Y."/>
            <person name="Nishi S."/>
            <person name="Hori S."/>
            <person name="Arai W."/>
            <person name="Tsubouchi T."/>
            <person name="Morono Y."/>
            <person name="Uchiyama I."/>
            <person name="Ito T."/>
            <person name="Fujiyama A."/>
            <person name="Inagaki F."/>
            <person name="Takami H."/>
        </authorList>
    </citation>
    <scope>NUCLEOTIDE SEQUENCE</scope>
    <source>
        <strain evidence="6">Expedition CK06-06</strain>
    </source>
</reference>
<sequence>MIVTRTPTRISLGGGGSDIRSYASRYGGFLISAAINKYVYITVNKRFEDNIRVSYSKTEMAEKAEDIQHPIVREALRLLDVGPGLEIVSIADVPARTGLGSSGSFTVGLLNALHTFKREVLSPKLLAEEASTLLMDVLGEPIGKHDQYLAAFGGITCLEIARDGGVEVGSLATHDGVVQGLENRLLLFYTGMKRMASDVLADESQAISGGNEEVTRALHSVKEIGLQVREALEQGNFRRFGGLLDRHWESKKRLSRKVSSG</sequence>
<feature type="non-terminal residue" evidence="6">
    <location>
        <position position="261"/>
    </location>
</feature>
<dbReference type="GO" id="GO:0050201">
    <property type="term" value="F:fucokinase activity"/>
    <property type="evidence" value="ECO:0007669"/>
    <property type="project" value="TreeGrafter"/>
</dbReference>
<evidence type="ECO:0000256" key="3">
    <source>
        <dbReference type="ARBA" id="ARBA00022777"/>
    </source>
</evidence>
<dbReference type="Pfam" id="PF00288">
    <property type="entry name" value="GHMP_kinases_N"/>
    <property type="match status" value="1"/>
</dbReference>
<keyword evidence="4" id="KW-0067">ATP-binding</keyword>
<comment type="caution">
    <text evidence="6">The sequence shown here is derived from an EMBL/GenBank/DDBJ whole genome shotgun (WGS) entry which is preliminary data.</text>
</comment>
<keyword evidence="3" id="KW-0418">Kinase</keyword>
<dbReference type="SUPFAM" id="SSF55060">
    <property type="entry name" value="GHMP Kinase, C-terminal domain"/>
    <property type="match status" value="1"/>
</dbReference>
<dbReference type="PANTHER" id="PTHR32463">
    <property type="entry name" value="L-FUCOSE KINASE"/>
    <property type="match status" value="1"/>
</dbReference>
<dbReference type="GO" id="GO:0042352">
    <property type="term" value="P:GDP-L-fucose salvage"/>
    <property type="evidence" value="ECO:0007669"/>
    <property type="project" value="TreeGrafter"/>
</dbReference>
<name>X0SFC3_9ZZZZ</name>
<evidence type="ECO:0000256" key="2">
    <source>
        <dbReference type="ARBA" id="ARBA00022741"/>
    </source>
</evidence>
<dbReference type="SUPFAM" id="SSF54211">
    <property type="entry name" value="Ribosomal protein S5 domain 2-like"/>
    <property type="match status" value="1"/>
</dbReference>
<organism evidence="6">
    <name type="scientific">marine sediment metagenome</name>
    <dbReference type="NCBI Taxonomy" id="412755"/>
    <lineage>
        <taxon>unclassified sequences</taxon>
        <taxon>metagenomes</taxon>
        <taxon>ecological metagenomes</taxon>
    </lineage>
</organism>
<dbReference type="Gene3D" id="3.30.230.120">
    <property type="match status" value="1"/>
</dbReference>
<proteinExistence type="predicted"/>
<evidence type="ECO:0000256" key="1">
    <source>
        <dbReference type="ARBA" id="ARBA00022679"/>
    </source>
</evidence>
<keyword evidence="1" id="KW-0808">Transferase</keyword>
<dbReference type="GO" id="GO:0005524">
    <property type="term" value="F:ATP binding"/>
    <property type="evidence" value="ECO:0007669"/>
    <property type="project" value="UniProtKB-KW"/>
</dbReference>
<evidence type="ECO:0000256" key="4">
    <source>
        <dbReference type="ARBA" id="ARBA00022840"/>
    </source>
</evidence>
<dbReference type="InterPro" id="IPR006204">
    <property type="entry name" value="GHMP_kinase_N_dom"/>
</dbReference>
<dbReference type="EMBL" id="BARS01009801">
    <property type="protein sequence ID" value="GAF79743.1"/>
    <property type="molecule type" value="Genomic_DNA"/>
</dbReference>
<evidence type="ECO:0000259" key="5">
    <source>
        <dbReference type="Pfam" id="PF00288"/>
    </source>
</evidence>
<keyword evidence="2" id="KW-0547">Nucleotide-binding</keyword>